<dbReference type="SUPFAM" id="SSF50729">
    <property type="entry name" value="PH domain-like"/>
    <property type="match status" value="1"/>
</dbReference>
<dbReference type="EMBL" id="CP064814">
    <property type="protein sequence ID" value="QPG75317.1"/>
    <property type="molecule type" value="Genomic_DNA"/>
</dbReference>
<evidence type="ECO:0000313" key="9">
    <source>
        <dbReference type="Proteomes" id="UP000662931"/>
    </source>
</evidence>
<accession>A0A875RV75</accession>
<dbReference type="PROSITE" id="PS50082">
    <property type="entry name" value="WD_REPEATS_2"/>
    <property type="match status" value="1"/>
</dbReference>
<dbReference type="OrthoDB" id="26681at2759"/>
<dbReference type="SMART" id="SM01026">
    <property type="entry name" value="Beach"/>
    <property type="match status" value="1"/>
</dbReference>
<dbReference type="SUPFAM" id="SSF81837">
    <property type="entry name" value="BEACH domain"/>
    <property type="match status" value="1"/>
</dbReference>
<dbReference type="KEGG" id="bnn:FOA43_002669"/>
<dbReference type="PANTHER" id="PTHR13743">
    <property type="entry name" value="BEIGE/BEACH-RELATED"/>
    <property type="match status" value="1"/>
</dbReference>
<keyword evidence="1 5" id="KW-0853">WD repeat</keyword>
<dbReference type="SMART" id="SM00320">
    <property type="entry name" value="WD40"/>
    <property type="match status" value="2"/>
</dbReference>
<evidence type="ECO:0000256" key="3">
    <source>
        <dbReference type="ARBA" id="ARBA00054699"/>
    </source>
</evidence>
<keyword evidence="2" id="KW-0677">Repeat</keyword>
<dbReference type="InterPro" id="IPR036372">
    <property type="entry name" value="BEACH_dom_sf"/>
</dbReference>
<dbReference type="Gene3D" id="2.130.10.10">
    <property type="entry name" value="YVTN repeat-like/Quinoprotein amine dehydrogenase"/>
    <property type="match status" value="1"/>
</dbReference>
<dbReference type="Gene3D" id="2.30.29.30">
    <property type="entry name" value="Pleckstrin-homology domain (PH domain)/Phosphotyrosine-binding domain (PTB)"/>
    <property type="match status" value="1"/>
</dbReference>
<dbReference type="PROSITE" id="PS00678">
    <property type="entry name" value="WD_REPEATS_1"/>
    <property type="match status" value="1"/>
</dbReference>
<feature type="domain" description="BEACH-type PH" evidence="7">
    <location>
        <begin position="1332"/>
        <end position="1474"/>
    </location>
</feature>
<dbReference type="Gene3D" id="1.10.1540.10">
    <property type="entry name" value="BEACH domain"/>
    <property type="match status" value="1"/>
</dbReference>
<evidence type="ECO:0000256" key="4">
    <source>
        <dbReference type="ARBA" id="ARBA00073334"/>
    </source>
</evidence>
<keyword evidence="9" id="KW-1185">Reference proteome</keyword>
<dbReference type="InterPro" id="IPR015943">
    <property type="entry name" value="WD40/YVTN_repeat-like_dom_sf"/>
</dbReference>
<sequence length="2145" mass="243112">MSDAIDALFGCLQLPDYSEQSEVFVFLHNWKLMANDPNFIFDFIQSCHDLLLFRTHQSQSILRILGSVLSSVSDCDCDLSNFIFSFISSILNASPINKIRVFSSELIQFLLDQILSDHFSSLLRNSLTQIFYSLTELGLSYTQLAQIYKASLTDDYALDLLYNCFHLYPTSFKSLILTNTSSLHFRNLHFHDVRKGFTLSTRFQLHSGFHNVDHPEIDPFTLMEISNEDNCSIIRYSIEDSKLVIQCKDTSYAFESFSFELGNLYNVCLLHRCDSKKSSVVDLYIDGEFIQSRTVVPIFLHLSTSKSLFGSHVPSNLNLTLSVSSSSNATNVIPELANLIVINGIQSRNWILLAHSLGPNYAGTYQDTHLASLLDPKSVMTIKLKLREYLETDGRSKKDFDPFVSNIIVDPRDLVLNFHCSNVERSDRGIKINIQTSILRTERPQPVFITRPEDGDVLYWNPYSLINRLFSVGGFGIVLRLIAESTTTDQLVKSLELLFHVLETDSRSLAEFGSKSGYDVLATLLKTKKSLIQMEVLMVILKFIGYNEDSPADSIIANGLAYCSLIADFEIWQPQQTIDCQIDPKSKDTFKFVLFQLSMFGEGSKYHSYNLKKLGDMKIVKRVIQALKYRLVDEDLLPILCNSLLILVRLNPTPSVIRAMSLYVVYALQAKDSDISSDLDKKCGASILDIIVSLVCDPVDIMTPGNFRKVLKSINAKWLMILLDSGEEGVVKMALQLLIRVLSILGPRARRAFNDSGGLVMLRKSLSLKWRDDDLITILFAGSFGVSYSLEKLSVDFGTVNFLKRLCEDPAELSLIMPGFLSVINGLLETSINEVQDLIDDDKFSLLDDTVLDALSSLELYYQVLTISFNEIPALRVFIKDDMNWTSEFLLIVLSLYSLDHIDEFSSFYHRYSEFSGSIFIGKLFDPSSSSANDKKYLWKFCSRDPALFSLTVMPRVFEHIHSFQQTEQSFIKDTIAASCFFRIMSDYFGTGSDFIFDDNDFLQSLDVVGSILFEADRTEYPARSDSTFKICRAAFARSYLRFFTRCTEEEIKEPFSRLSHIKFCFSNFMLYGKVISEGLEEEEQGVIFLLSLLFKNLLVDDEEISSLAANCLRMIVMNGGDLPELSKKFALSFKESVSLNDLELKVYLCSEMDLKNMLNGKFNEALTASRQAKASKLKSEFIKELIANYRLKIHVQHLKRWNLESISKAITEAELHKFNRHIQDDNDDLSYYISTYDRICSKIPVDDIKFKLYLDSTEGRFRMRRKILREPTLESTVLPRGADTITLDESENALLGIESDTDTASYEFVSEQVDLETSLEDKNRKVVRSLYVHDKIVQISNVTQILGLETFEMIVIIGLTHLYLIENYFHTDDGNIVDIDDAPKSVRDPYVQLIAKNDPNNATFSSATHNIEPTKRDKLHRTRSWRLDRLVSISKRKFLLRDVAAELFFADGSSVLITCGTKSRRNLLLGQLSSKITAKYTDEDLEEAMKLASKQKITFVNRRDNGKLSSILFNTFINTGVPPSANVSFSRITKKWKHGELSNFYYLMLINTMAGRTFNDLTQYPVFPFVIADYESDELNLDDPSSFRDLSKPMGAQASKRAGKFKERYEASAEMAPDVPPAHYGTHYSSAMVVASYLIRMEPFVRSYLILQGGKFDHADRLFYSLAKTWKSASCDNTSDVRELIPEFYYLPEFLVNCNNFDFGDLQDGTAVNDVILPPWAHNDPKIFVEKMRQALESDYVSQHLPEWIDLVFGYKQRGEEAVLSLNVFHHLSYAGAIDLEAVADEREKAVVISTIHNFGQTPLQIFSKPHPKRWTLLAKFSFDVNSLVGFPVSRGRHTLKGAVDEIVFDLEHKEWKTLSADVRSNGKLTIRKYSSCNLILNESLVFEQLSQDRITKFELIGSDNLFVVGFEDGSLILYKLTADTLSSITNSQRSSIQQTRMYSGLANPNCLRLQSMDVMRSHSDAIKDIKVSHYNGVLLTLSDNGEAMLWNLADCEKIRDIGNGNENLVNISEEYGYIATVDGENYLKLFTINGDLISQVLLKKGAIVVEFSEFNLPFGCKVNNSPWMHVAIVAVGFEDGTVLIYQLMLEKTWNLAKIGELGTENKITALKLKLGIALDGEGNKVGRGQLLAGTDDGKLLIWG</sequence>
<dbReference type="InterPro" id="IPR013320">
    <property type="entry name" value="ConA-like_dom_sf"/>
</dbReference>
<dbReference type="CDD" id="cd06071">
    <property type="entry name" value="Beach"/>
    <property type="match status" value="1"/>
</dbReference>
<dbReference type="Pfam" id="PF02138">
    <property type="entry name" value="Beach"/>
    <property type="match status" value="1"/>
</dbReference>
<dbReference type="InterPro" id="IPR050865">
    <property type="entry name" value="BEACH_Domain"/>
</dbReference>
<evidence type="ECO:0000259" key="7">
    <source>
        <dbReference type="PROSITE" id="PS51783"/>
    </source>
</evidence>
<dbReference type="SUPFAM" id="SSF49899">
    <property type="entry name" value="Concanavalin A-like lectins/glucanases"/>
    <property type="match status" value="1"/>
</dbReference>
<dbReference type="InterPro" id="IPR000409">
    <property type="entry name" value="BEACH_dom"/>
</dbReference>
<evidence type="ECO:0000313" key="8">
    <source>
        <dbReference type="EMBL" id="QPG75317.1"/>
    </source>
</evidence>
<dbReference type="InterPro" id="IPR001680">
    <property type="entry name" value="WD40_rpt"/>
</dbReference>
<dbReference type="InterPro" id="IPR019775">
    <property type="entry name" value="WD40_repeat_CS"/>
</dbReference>
<feature type="repeat" description="WD" evidence="5">
    <location>
        <begin position="1961"/>
        <end position="2002"/>
    </location>
</feature>
<dbReference type="Proteomes" id="UP000662931">
    <property type="component" value="Chromosome 3"/>
</dbReference>
<dbReference type="PANTHER" id="PTHR13743:SF123">
    <property type="entry name" value="PROTEIN FAN"/>
    <property type="match status" value="1"/>
</dbReference>
<evidence type="ECO:0000259" key="6">
    <source>
        <dbReference type="PROSITE" id="PS50197"/>
    </source>
</evidence>
<feature type="domain" description="BEACH" evidence="6">
    <location>
        <begin position="1522"/>
        <end position="1815"/>
    </location>
</feature>
<name>A0A875RV75_EENNA</name>
<dbReference type="PROSITE" id="PS50197">
    <property type="entry name" value="BEACH"/>
    <property type="match status" value="1"/>
</dbReference>
<comment type="function">
    <text evidence="3">May be involved in protein sorting and cell wall formation.</text>
</comment>
<evidence type="ECO:0000256" key="1">
    <source>
        <dbReference type="ARBA" id="ARBA00022574"/>
    </source>
</evidence>
<dbReference type="RefSeq" id="XP_038778882.1">
    <property type="nucleotide sequence ID" value="XM_038922954.1"/>
</dbReference>
<dbReference type="InterPro" id="IPR036322">
    <property type="entry name" value="WD40_repeat_dom_sf"/>
</dbReference>
<dbReference type="GeneID" id="62196070"/>
<evidence type="ECO:0000256" key="5">
    <source>
        <dbReference type="PROSITE-ProRule" id="PRU00221"/>
    </source>
</evidence>
<dbReference type="SUPFAM" id="SSF50978">
    <property type="entry name" value="WD40 repeat-like"/>
    <property type="match status" value="1"/>
</dbReference>
<dbReference type="FunFam" id="1.10.1540.10:FF:000001">
    <property type="entry name" value="neurobeachin isoform X1"/>
    <property type="match status" value="1"/>
</dbReference>
<organism evidence="8 9">
    <name type="scientific">Eeniella nana</name>
    <name type="common">Yeast</name>
    <name type="synonym">Brettanomyces nanus</name>
    <dbReference type="NCBI Taxonomy" id="13502"/>
    <lineage>
        <taxon>Eukaryota</taxon>
        <taxon>Fungi</taxon>
        <taxon>Dikarya</taxon>
        <taxon>Ascomycota</taxon>
        <taxon>Saccharomycotina</taxon>
        <taxon>Pichiomycetes</taxon>
        <taxon>Pichiales</taxon>
        <taxon>Pichiaceae</taxon>
        <taxon>Brettanomyces</taxon>
    </lineage>
</organism>
<dbReference type="PROSITE" id="PS51783">
    <property type="entry name" value="PH_BEACH"/>
    <property type="match status" value="1"/>
</dbReference>
<dbReference type="InterPro" id="IPR023362">
    <property type="entry name" value="PH-BEACH_dom"/>
</dbReference>
<protein>
    <recommendedName>
        <fullName evidence="4">Beige protein homolog 1</fullName>
    </recommendedName>
</protein>
<gene>
    <name evidence="8" type="ORF">FOA43_002669</name>
</gene>
<evidence type="ECO:0000256" key="2">
    <source>
        <dbReference type="ARBA" id="ARBA00022737"/>
    </source>
</evidence>
<reference evidence="8" key="1">
    <citation type="submission" date="2020-10" db="EMBL/GenBank/DDBJ databases">
        <authorList>
            <person name="Roach M.J.R."/>
        </authorList>
    </citation>
    <scope>NUCLEOTIDE SEQUENCE</scope>
    <source>
        <strain evidence="8">CBS 1945</strain>
    </source>
</reference>
<dbReference type="Pfam" id="PF14844">
    <property type="entry name" value="PH_BEACH"/>
    <property type="match status" value="1"/>
</dbReference>
<dbReference type="InterPro" id="IPR011993">
    <property type="entry name" value="PH-like_dom_sf"/>
</dbReference>
<proteinExistence type="predicted"/>